<evidence type="ECO:0000256" key="1">
    <source>
        <dbReference type="ARBA" id="ARBA00004417"/>
    </source>
</evidence>
<comment type="caution">
    <text evidence="7">The sequence shown here is derived from an EMBL/GenBank/DDBJ whole genome shotgun (WGS) entry which is preliminary data.</text>
</comment>
<dbReference type="SMART" id="SM00382">
    <property type="entry name" value="AAA"/>
    <property type="match status" value="1"/>
</dbReference>
<dbReference type="GO" id="GO:0016887">
    <property type="term" value="F:ATP hydrolysis activity"/>
    <property type="evidence" value="ECO:0007669"/>
    <property type="project" value="InterPro"/>
</dbReference>
<dbReference type="InterPro" id="IPR017871">
    <property type="entry name" value="ABC_transporter-like_CS"/>
</dbReference>
<dbReference type="Pfam" id="PF08352">
    <property type="entry name" value="oligo_HPY"/>
    <property type="match status" value="1"/>
</dbReference>
<dbReference type="InterPro" id="IPR003593">
    <property type="entry name" value="AAA+_ATPase"/>
</dbReference>
<evidence type="ECO:0000313" key="8">
    <source>
        <dbReference type="Proteomes" id="UP000251558"/>
    </source>
</evidence>
<comment type="subcellular location">
    <subcellularLocation>
        <location evidence="1">Cell inner membrane</location>
        <topology evidence="1">Peripheral membrane protein</topology>
    </subcellularLocation>
</comment>
<keyword evidence="8" id="KW-1185">Reference proteome</keyword>
<dbReference type="GO" id="GO:0055085">
    <property type="term" value="P:transmembrane transport"/>
    <property type="evidence" value="ECO:0007669"/>
    <property type="project" value="UniProtKB-ARBA"/>
</dbReference>
<dbReference type="Proteomes" id="UP000251558">
    <property type="component" value="Unassembled WGS sequence"/>
</dbReference>
<dbReference type="InterPro" id="IPR027417">
    <property type="entry name" value="P-loop_NTPase"/>
</dbReference>
<reference evidence="7 8" key="2">
    <citation type="submission" date="2018-07" db="EMBL/GenBank/DDBJ databases">
        <title>Diversity of Mesorhizobium strains in Brazil.</title>
        <authorList>
            <person name="Helene L.C.F."/>
            <person name="Dall'Agnol R."/>
            <person name="Delamuta J.R.M."/>
            <person name="Hungria M."/>
        </authorList>
    </citation>
    <scope>NUCLEOTIDE SEQUENCE [LARGE SCALE GENOMIC DNA]</scope>
    <source>
        <strain evidence="7 8">AC99b</strain>
    </source>
</reference>
<name>A0A330HYI3_9HYPH</name>
<dbReference type="SUPFAM" id="SSF52540">
    <property type="entry name" value="P-loop containing nucleoside triphosphate hydrolases"/>
    <property type="match status" value="1"/>
</dbReference>
<dbReference type="PROSITE" id="PS00211">
    <property type="entry name" value="ABC_TRANSPORTER_1"/>
    <property type="match status" value="1"/>
</dbReference>
<dbReference type="PROSITE" id="PS50893">
    <property type="entry name" value="ABC_TRANSPORTER_2"/>
    <property type="match status" value="1"/>
</dbReference>
<comment type="similarity">
    <text evidence="2">Belongs to the ABC transporter superfamily.</text>
</comment>
<feature type="domain" description="ABC transporter" evidence="6">
    <location>
        <begin position="7"/>
        <end position="244"/>
    </location>
</feature>
<evidence type="ECO:0000259" key="6">
    <source>
        <dbReference type="PROSITE" id="PS50893"/>
    </source>
</evidence>
<protein>
    <submittedName>
        <fullName evidence="7">Peptide ABC transporter ATP-binding protein</fullName>
    </submittedName>
</protein>
<dbReference type="GO" id="GO:0005524">
    <property type="term" value="F:ATP binding"/>
    <property type="evidence" value="ECO:0007669"/>
    <property type="project" value="UniProtKB-KW"/>
</dbReference>
<keyword evidence="3" id="KW-0813">Transport</keyword>
<proteinExistence type="inferred from homology"/>
<dbReference type="PANTHER" id="PTHR43776">
    <property type="entry name" value="TRANSPORT ATP-BINDING PROTEIN"/>
    <property type="match status" value="1"/>
</dbReference>
<evidence type="ECO:0000313" key="7">
    <source>
        <dbReference type="EMBL" id="RAZ91759.1"/>
    </source>
</evidence>
<dbReference type="InterPro" id="IPR013563">
    <property type="entry name" value="Oligopep_ABC_C"/>
</dbReference>
<evidence type="ECO:0000256" key="2">
    <source>
        <dbReference type="ARBA" id="ARBA00005417"/>
    </source>
</evidence>
<dbReference type="PANTHER" id="PTHR43776:SF7">
    <property type="entry name" value="D,D-DIPEPTIDE TRANSPORT ATP-BINDING PROTEIN DDPF-RELATED"/>
    <property type="match status" value="1"/>
</dbReference>
<dbReference type="EMBL" id="QMBP01000002">
    <property type="protein sequence ID" value="RAZ91759.1"/>
    <property type="molecule type" value="Genomic_DNA"/>
</dbReference>
<gene>
    <name evidence="7" type="ORF">DPM33_04505</name>
</gene>
<keyword evidence="5 7" id="KW-0067">ATP-binding</keyword>
<dbReference type="InterPro" id="IPR050319">
    <property type="entry name" value="ABC_transp_ATP-bind"/>
</dbReference>
<evidence type="ECO:0000256" key="5">
    <source>
        <dbReference type="ARBA" id="ARBA00022840"/>
    </source>
</evidence>
<dbReference type="NCBIfam" id="TIGR01727">
    <property type="entry name" value="oligo_HPY"/>
    <property type="match status" value="1"/>
</dbReference>
<dbReference type="GO" id="GO:0005886">
    <property type="term" value="C:plasma membrane"/>
    <property type="evidence" value="ECO:0007669"/>
    <property type="project" value="UniProtKB-SubCell"/>
</dbReference>
<dbReference type="OrthoDB" id="9815712at2"/>
<sequence length="311" mass="33371">MTDAQVIKARGLVVRHGLVVAVAGASLDLVAGTTTGLVGESGSGKTTLARAIMGLTPIKSGSVVVDGRDLVTMTAPERRRWLPPRVQMIFQDPAASLSPRVRIGQLLAEPLRVHGMLDETSRIRQLLEALGLPFDLTGKYPHQISGGQARRVAIARALVLHPRFLIADEPTAGLDVSVQGDFLNLMSSLQKTLGLGTLFISHNLNVVARTTNRLAVMYLGKIVEEGATRSIFAKPSHPYTAALLSATSEIDPLRRKPRIILKGDVASQSGPPSGCRFHTRCPRAMPRCGRDAPELSTVDAVHRVACHFPIA</sequence>
<keyword evidence="4" id="KW-0547">Nucleotide-binding</keyword>
<evidence type="ECO:0000256" key="4">
    <source>
        <dbReference type="ARBA" id="ARBA00022741"/>
    </source>
</evidence>
<dbReference type="Pfam" id="PF00005">
    <property type="entry name" value="ABC_tran"/>
    <property type="match status" value="1"/>
</dbReference>
<dbReference type="Gene3D" id="3.40.50.300">
    <property type="entry name" value="P-loop containing nucleotide triphosphate hydrolases"/>
    <property type="match status" value="1"/>
</dbReference>
<dbReference type="AlphaFoldDB" id="A0A330HYI3"/>
<dbReference type="GO" id="GO:0015833">
    <property type="term" value="P:peptide transport"/>
    <property type="evidence" value="ECO:0007669"/>
    <property type="project" value="InterPro"/>
</dbReference>
<organism evidence="7 8">
    <name type="scientific">Mesorhizobium hawassense</name>
    <dbReference type="NCBI Taxonomy" id="1209954"/>
    <lineage>
        <taxon>Bacteria</taxon>
        <taxon>Pseudomonadati</taxon>
        <taxon>Pseudomonadota</taxon>
        <taxon>Alphaproteobacteria</taxon>
        <taxon>Hyphomicrobiales</taxon>
        <taxon>Phyllobacteriaceae</taxon>
        <taxon>Mesorhizobium</taxon>
    </lineage>
</organism>
<dbReference type="RefSeq" id="WP_112096059.1">
    <property type="nucleotide sequence ID" value="NZ_QMBP01000002.1"/>
</dbReference>
<evidence type="ECO:0000256" key="3">
    <source>
        <dbReference type="ARBA" id="ARBA00022448"/>
    </source>
</evidence>
<dbReference type="CDD" id="cd03257">
    <property type="entry name" value="ABC_NikE_OppD_transporters"/>
    <property type="match status" value="1"/>
</dbReference>
<accession>A0A330HYI3</accession>
<reference evidence="8" key="1">
    <citation type="submission" date="2018-06" db="EMBL/GenBank/DDBJ databases">
        <authorList>
            <person name="Helene L.C."/>
            <person name="Dall'Agnol R."/>
            <person name="Delamuta J.R."/>
            <person name="Hungria M."/>
        </authorList>
    </citation>
    <scope>NUCLEOTIDE SEQUENCE [LARGE SCALE GENOMIC DNA]</scope>
    <source>
        <strain evidence="8">AC99b</strain>
    </source>
</reference>
<dbReference type="InterPro" id="IPR003439">
    <property type="entry name" value="ABC_transporter-like_ATP-bd"/>
</dbReference>